<proteinExistence type="inferred from homology"/>
<evidence type="ECO:0000313" key="11">
    <source>
        <dbReference type="EMBL" id="KIJ99496.1"/>
    </source>
</evidence>
<dbReference type="InterPro" id="IPR011707">
    <property type="entry name" value="Cu-oxidase-like_N"/>
</dbReference>
<dbReference type="GO" id="GO:0016491">
    <property type="term" value="F:oxidoreductase activity"/>
    <property type="evidence" value="ECO:0007669"/>
    <property type="project" value="UniProtKB-KW"/>
</dbReference>
<keyword evidence="12" id="KW-1185">Reference proteome</keyword>
<dbReference type="SUPFAM" id="SSF49503">
    <property type="entry name" value="Cupredoxins"/>
    <property type="match status" value="3"/>
</dbReference>
<evidence type="ECO:0000256" key="7">
    <source>
        <dbReference type="SAM" id="SignalP"/>
    </source>
</evidence>
<keyword evidence="4" id="KW-0186">Copper</keyword>
<dbReference type="EMBL" id="KN838646">
    <property type="protein sequence ID" value="KIJ99496.1"/>
    <property type="molecule type" value="Genomic_DNA"/>
</dbReference>
<evidence type="ECO:0000259" key="8">
    <source>
        <dbReference type="Pfam" id="PF00394"/>
    </source>
</evidence>
<evidence type="ECO:0000256" key="5">
    <source>
        <dbReference type="ARBA" id="ARBA00023157"/>
    </source>
</evidence>
<dbReference type="Gene3D" id="2.60.40.420">
    <property type="entry name" value="Cupredoxins - blue copper proteins"/>
    <property type="match status" value="3"/>
</dbReference>
<dbReference type="InterPro" id="IPR001117">
    <property type="entry name" value="Cu-oxidase_2nd"/>
</dbReference>
<dbReference type="InterPro" id="IPR045087">
    <property type="entry name" value="Cu-oxidase_fam"/>
</dbReference>
<keyword evidence="6" id="KW-0325">Glycoprotein</keyword>
<dbReference type="InterPro" id="IPR011706">
    <property type="entry name" value="Cu-oxidase_C"/>
</dbReference>
<dbReference type="InterPro" id="IPR008972">
    <property type="entry name" value="Cupredoxin"/>
</dbReference>
<keyword evidence="5" id="KW-1015">Disulfide bond</keyword>
<evidence type="ECO:0000259" key="9">
    <source>
        <dbReference type="Pfam" id="PF07731"/>
    </source>
</evidence>
<evidence type="ECO:0000259" key="10">
    <source>
        <dbReference type="Pfam" id="PF07732"/>
    </source>
</evidence>
<reference evidence="12" key="2">
    <citation type="submission" date="2015-01" db="EMBL/GenBank/DDBJ databases">
        <title>Evolutionary Origins and Diversification of the Mycorrhizal Mutualists.</title>
        <authorList>
            <consortium name="DOE Joint Genome Institute"/>
            <consortium name="Mycorrhizal Genomics Consortium"/>
            <person name="Kohler A."/>
            <person name="Kuo A."/>
            <person name="Nagy L.G."/>
            <person name="Floudas D."/>
            <person name="Copeland A."/>
            <person name="Barry K.W."/>
            <person name="Cichocki N."/>
            <person name="Veneault-Fourrey C."/>
            <person name="LaButti K."/>
            <person name="Lindquist E.A."/>
            <person name="Lipzen A."/>
            <person name="Lundell T."/>
            <person name="Morin E."/>
            <person name="Murat C."/>
            <person name="Riley R."/>
            <person name="Ohm R."/>
            <person name="Sun H."/>
            <person name="Tunlid A."/>
            <person name="Henrissat B."/>
            <person name="Grigoriev I.V."/>
            <person name="Hibbett D.S."/>
            <person name="Martin F."/>
        </authorList>
    </citation>
    <scope>NUCLEOTIDE SEQUENCE [LARGE SCALE GENOMIC DNA]</scope>
    <source>
        <strain evidence="12">LaAM-08-1</strain>
    </source>
</reference>
<dbReference type="HOGENOM" id="CLU_006504_2_1_1"/>
<dbReference type="InterPro" id="IPR002355">
    <property type="entry name" value="Cu_oxidase_Cu_BS"/>
</dbReference>
<keyword evidence="2" id="KW-0479">Metal-binding</keyword>
<evidence type="ECO:0000256" key="4">
    <source>
        <dbReference type="ARBA" id="ARBA00023008"/>
    </source>
</evidence>
<feature type="domain" description="Plastocyanin-like" evidence="10">
    <location>
        <begin position="31"/>
        <end position="148"/>
    </location>
</feature>
<evidence type="ECO:0000256" key="2">
    <source>
        <dbReference type="ARBA" id="ARBA00022723"/>
    </source>
</evidence>
<dbReference type="AlphaFoldDB" id="A0A0C9XPJ7"/>
<feature type="chain" id="PRO_5002206005" evidence="7">
    <location>
        <begin position="20"/>
        <end position="517"/>
    </location>
</feature>
<sequence>MILLRTQLWILFLAVVVYASDGRTDLRIVNSVVSPDGFSRSAVLAAGTFPGPLIHGQKNDRFRINVINELTDVDMVRSTSIHWHGIFQNTTNWADGAAFVSQCPIVPNESFLYDFYSKNQAGTFWYHSHVSTQYCDGLRGPLVVYDPNDPHRHLYDIDDESTVITLADWYHIYAPTAAGQSPPPVSATTIINGRGRYPSGPQVPLSVINVQLGKRYRFRIIAMSCDPNFTFSIDGHDFVVIEADGENTLPLLVDELQIFPGQRYSVVFTADKPIANYWVRALPNRGVEGFQGAVNSAILRYAGAPVHEDPLSTQAPSIRPLRETDLHPLSDPAAPGPSTPAGEGVVALNMALSWDPIAVKFKMNNVPWIPPTVPILLQILSGARTANELLPSGAVYPLPRNRVIEISLPGLDLGGPHPFHLHGHSFSVIRSAGSSVYNYLDPVRRDTISTGLAAAGDNVTIRFVTDNSGPWFLHCHIDWHLDLGLAVVLAEDTPGTPTLDPVPSAWKSLCPAYDHQY</sequence>
<name>A0A0C9XPJ7_9AGAR</name>
<dbReference type="Proteomes" id="UP000054477">
    <property type="component" value="Unassembled WGS sequence"/>
</dbReference>
<feature type="domain" description="Plastocyanin-like" evidence="9">
    <location>
        <begin position="369"/>
        <end position="492"/>
    </location>
</feature>
<dbReference type="PANTHER" id="PTHR11709">
    <property type="entry name" value="MULTI-COPPER OXIDASE"/>
    <property type="match status" value="1"/>
</dbReference>
<dbReference type="STRING" id="1095629.A0A0C9XPJ7"/>
<dbReference type="CDD" id="cd13856">
    <property type="entry name" value="CuRO_1_Tv-LCC_like"/>
    <property type="match status" value="1"/>
</dbReference>
<feature type="signal peptide" evidence="7">
    <location>
        <begin position="1"/>
        <end position="19"/>
    </location>
</feature>
<feature type="domain" description="Plastocyanin-like" evidence="8">
    <location>
        <begin position="160"/>
        <end position="304"/>
    </location>
</feature>
<evidence type="ECO:0000313" key="12">
    <source>
        <dbReference type="Proteomes" id="UP000054477"/>
    </source>
</evidence>
<dbReference type="PROSITE" id="PS00079">
    <property type="entry name" value="MULTICOPPER_OXIDASE1"/>
    <property type="match status" value="1"/>
</dbReference>
<dbReference type="GO" id="GO:0005507">
    <property type="term" value="F:copper ion binding"/>
    <property type="evidence" value="ECO:0007669"/>
    <property type="project" value="InterPro"/>
</dbReference>
<comment type="similarity">
    <text evidence="1">Belongs to the multicopper oxidase family.</text>
</comment>
<dbReference type="OrthoDB" id="2121828at2759"/>
<keyword evidence="3" id="KW-0560">Oxidoreductase</keyword>
<organism evidence="11 12">
    <name type="scientific">Laccaria amethystina LaAM-08-1</name>
    <dbReference type="NCBI Taxonomy" id="1095629"/>
    <lineage>
        <taxon>Eukaryota</taxon>
        <taxon>Fungi</taxon>
        <taxon>Dikarya</taxon>
        <taxon>Basidiomycota</taxon>
        <taxon>Agaricomycotina</taxon>
        <taxon>Agaricomycetes</taxon>
        <taxon>Agaricomycetidae</taxon>
        <taxon>Agaricales</taxon>
        <taxon>Agaricineae</taxon>
        <taxon>Hydnangiaceae</taxon>
        <taxon>Laccaria</taxon>
    </lineage>
</organism>
<evidence type="ECO:0000256" key="1">
    <source>
        <dbReference type="ARBA" id="ARBA00010609"/>
    </source>
</evidence>
<dbReference type="PROSITE" id="PS00080">
    <property type="entry name" value="MULTICOPPER_OXIDASE2"/>
    <property type="match status" value="1"/>
</dbReference>
<gene>
    <name evidence="11" type="ORF">K443DRAFT_679911</name>
</gene>
<dbReference type="Pfam" id="PF07731">
    <property type="entry name" value="Cu-oxidase_2"/>
    <property type="match status" value="1"/>
</dbReference>
<keyword evidence="7" id="KW-0732">Signal</keyword>
<dbReference type="Pfam" id="PF00394">
    <property type="entry name" value="Cu-oxidase"/>
    <property type="match status" value="1"/>
</dbReference>
<evidence type="ECO:0000256" key="6">
    <source>
        <dbReference type="ARBA" id="ARBA00023180"/>
    </source>
</evidence>
<accession>A0A0C9XPJ7</accession>
<dbReference type="PANTHER" id="PTHR11709:SF511">
    <property type="entry name" value="LACCASE"/>
    <property type="match status" value="1"/>
</dbReference>
<protein>
    <submittedName>
        <fullName evidence="11">Multicopper oxidase</fullName>
    </submittedName>
</protein>
<dbReference type="CDD" id="cd13903">
    <property type="entry name" value="CuRO_3_Tv-LCC_like"/>
    <property type="match status" value="1"/>
</dbReference>
<dbReference type="InterPro" id="IPR033138">
    <property type="entry name" value="Cu_oxidase_CS"/>
</dbReference>
<dbReference type="FunFam" id="2.60.40.420:FF:000045">
    <property type="entry name" value="Laccase 2"/>
    <property type="match status" value="1"/>
</dbReference>
<evidence type="ECO:0000256" key="3">
    <source>
        <dbReference type="ARBA" id="ARBA00023002"/>
    </source>
</evidence>
<reference evidence="11 12" key="1">
    <citation type="submission" date="2014-04" db="EMBL/GenBank/DDBJ databases">
        <authorList>
            <consortium name="DOE Joint Genome Institute"/>
            <person name="Kuo A."/>
            <person name="Kohler A."/>
            <person name="Nagy L.G."/>
            <person name="Floudas D."/>
            <person name="Copeland A."/>
            <person name="Barry K.W."/>
            <person name="Cichocki N."/>
            <person name="Veneault-Fourrey C."/>
            <person name="LaButti K."/>
            <person name="Lindquist E.A."/>
            <person name="Lipzen A."/>
            <person name="Lundell T."/>
            <person name="Morin E."/>
            <person name="Murat C."/>
            <person name="Sun H."/>
            <person name="Tunlid A."/>
            <person name="Henrissat B."/>
            <person name="Grigoriev I.V."/>
            <person name="Hibbett D.S."/>
            <person name="Martin F."/>
            <person name="Nordberg H.P."/>
            <person name="Cantor M.N."/>
            <person name="Hua S.X."/>
        </authorList>
    </citation>
    <scope>NUCLEOTIDE SEQUENCE [LARGE SCALE GENOMIC DNA]</scope>
    <source>
        <strain evidence="11 12">LaAM-08-1</strain>
    </source>
</reference>
<dbReference type="Pfam" id="PF07732">
    <property type="entry name" value="Cu-oxidase_3"/>
    <property type="match status" value="1"/>
</dbReference>